<feature type="compositionally biased region" description="Basic and acidic residues" evidence="1">
    <location>
        <begin position="559"/>
        <end position="569"/>
    </location>
</feature>
<proteinExistence type="predicted"/>
<evidence type="ECO:0000256" key="1">
    <source>
        <dbReference type="SAM" id="MobiDB-lite"/>
    </source>
</evidence>
<protein>
    <submittedName>
        <fullName evidence="2">Uncharacterized protein</fullName>
    </submittedName>
</protein>
<reference evidence="2" key="1">
    <citation type="submission" date="2021-01" db="EMBL/GenBank/DDBJ databases">
        <authorList>
            <person name="Corre E."/>
            <person name="Pelletier E."/>
            <person name="Niang G."/>
            <person name="Scheremetjew M."/>
            <person name="Finn R."/>
            <person name="Kale V."/>
            <person name="Holt S."/>
            <person name="Cochrane G."/>
            <person name="Meng A."/>
            <person name="Brown T."/>
            <person name="Cohen L."/>
        </authorList>
    </citation>
    <scope>NUCLEOTIDE SEQUENCE</scope>
    <source>
        <strain evidence="2">GSO104</strain>
    </source>
</reference>
<gene>
    <name evidence="2" type="ORF">DBRI00130_LOCUS9444</name>
</gene>
<feature type="compositionally biased region" description="Basic and acidic residues" evidence="1">
    <location>
        <begin position="500"/>
        <end position="516"/>
    </location>
</feature>
<feature type="region of interest" description="Disordered" evidence="1">
    <location>
        <begin position="1"/>
        <end position="38"/>
    </location>
</feature>
<feature type="region of interest" description="Disordered" evidence="1">
    <location>
        <begin position="539"/>
        <end position="569"/>
    </location>
</feature>
<organism evidence="2">
    <name type="scientific">Ditylum brightwellii</name>
    <dbReference type="NCBI Taxonomy" id="49249"/>
    <lineage>
        <taxon>Eukaryota</taxon>
        <taxon>Sar</taxon>
        <taxon>Stramenopiles</taxon>
        <taxon>Ochrophyta</taxon>
        <taxon>Bacillariophyta</taxon>
        <taxon>Mediophyceae</taxon>
        <taxon>Lithodesmiophycidae</taxon>
        <taxon>Lithodesmiales</taxon>
        <taxon>Lithodesmiaceae</taxon>
        <taxon>Ditylum</taxon>
    </lineage>
</organism>
<sequence>MTSKRNNERTPQPNSFTSLLRQPRFGAEKEEGTNTNVNASASSSLTHFIKTHHQTLLLTNQDDESSHNSNSDNEEHNSSTTNKNDHTSNNECKKEDELPPMEKCIALLEPHLAAFRKRCGDGEEEEDEVPPQLLRVARFFRWRWFPIKRALLRPFPSTQTIEVGSAYRIRLVKVLQRLNLLTVSEVNDLQSSLLQSKKRKRNDDDIIDLEEEEDFAVGVTIEQCVNGDHNTSREHIRTALTKISVDTCSPTMYSESVKHVHEILSLYCARQRVKQQRDENSLDENNDSVKDHHARSGSSDGDDDDDDPSMEEIADWILASFTAVVLTNGIDFVSKNKHPFPVELSLTCIFFNFSVSSPMCSKLKHNFAKDSSSSLMNHDGTTQTKEISNAVQKRIYDLLSPPLIDKLSALHLLALARLFLCIHLYHEEGNVGSDEVKMEDFIVHSIVACANECGGVGLSILPKLIATYISFIIHLDDDVKNGNNDCDAGDNNAAVEDSSDPDKVKSETESETKSKRETVISTFERRVRRGVLQYVTESSRRRKSKQGVRHGDLSQLQNEEGKKIENMNAEEETKYARHRALDLWELILQSTIYLLSSTEKDLPVVI</sequence>
<feature type="compositionally biased region" description="Polar residues" evidence="1">
    <location>
        <begin position="9"/>
        <end position="20"/>
    </location>
</feature>
<feature type="region of interest" description="Disordered" evidence="1">
    <location>
        <begin position="486"/>
        <end position="516"/>
    </location>
</feature>
<feature type="region of interest" description="Disordered" evidence="1">
    <location>
        <begin position="61"/>
        <end position="96"/>
    </location>
</feature>
<accession>A0A7S4QXC8</accession>
<dbReference type="AlphaFoldDB" id="A0A7S4QXC8"/>
<feature type="compositionally biased region" description="Basic and acidic residues" evidence="1">
    <location>
        <begin position="73"/>
        <end position="96"/>
    </location>
</feature>
<feature type="region of interest" description="Disordered" evidence="1">
    <location>
        <begin position="277"/>
        <end position="309"/>
    </location>
</feature>
<name>A0A7S4QXC8_9STRA</name>
<dbReference type="EMBL" id="HBNS01011674">
    <property type="protein sequence ID" value="CAE4596819.1"/>
    <property type="molecule type" value="Transcribed_RNA"/>
</dbReference>
<feature type="compositionally biased region" description="Acidic residues" evidence="1">
    <location>
        <begin position="300"/>
        <end position="309"/>
    </location>
</feature>
<evidence type="ECO:0000313" key="2">
    <source>
        <dbReference type="EMBL" id="CAE4596819.1"/>
    </source>
</evidence>